<dbReference type="Pfam" id="PF01522">
    <property type="entry name" value="Polysacc_deac_1"/>
    <property type="match status" value="1"/>
</dbReference>
<accession>A0A521BRE2</accession>
<reference evidence="3 4" key="1">
    <citation type="submission" date="2017-05" db="EMBL/GenBank/DDBJ databases">
        <authorList>
            <person name="Varghese N."/>
            <person name="Submissions S."/>
        </authorList>
    </citation>
    <scope>NUCLEOTIDE SEQUENCE [LARGE SCALE GENOMIC DNA]</scope>
    <source>
        <strain evidence="3 4">DSM 27040</strain>
    </source>
</reference>
<evidence type="ECO:0000313" key="4">
    <source>
        <dbReference type="Proteomes" id="UP000319040"/>
    </source>
</evidence>
<dbReference type="GO" id="GO:0005975">
    <property type="term" value="P:carbohydrate metabolic process"/>
    <property type="evidence" value="ECO:0007669"/>
    <property type="project" value="InterPro"/>
</dbReference>
<gene>
    <name evidence="3" type="ORF">SAMN06265379_10221</name>
</gene>
<evidence type="ECO:0000259" key="2">
    <source>
        <dbReference type="PROSITE" id="PS51677"/>
    </source>
</evidence>
<sequence length="344" mass="39973">MIKYYLKLLAFRLSPFLVALGINKLVWLFTGARGHILMFHRVVPKDQRKRIHNHLSLEITPEKLREIISFFIKHNYDVISLDQIEKYRQSNKKFVVFSFDDGYKDNLLFAYPIFKEFGCPFTIFVQNSFPNGDAFIWWYLLEDFLLQQDNISIKTEKFTLEVSVDSIKKKEAVFYKIRDAINNGSLPLDKFREILTKKGVDWKAQLKGYSLTWEEIISLSNDPLVTIGAHTVSHRALKSLSEEQAYAEILKSRDELELRLQKKVRHFAYPFGSRKEVSARDVMLVSQLGFDTAVTTILGNINKYQETTQLPRITINALTSLSVLKMQVSGLYSLFDNGFRGYKV</sequence>
<dbReference type="OrthoDB" id="1446101at2"/>
<dbReference type="PROSITE" id="PS51677">
    <property type="entry name" value="NODB"/>
    <property type="match status" value="1"/>
</dbReference>
<organism evidence="3 4">
    <name type="scientific">Saccharicrinis carchari</name>
    <dbReference type="NCBI Taxonomy" id="1168039"/>
    <lineage>
        <taxon>Bacteria</taxon>
        <taxon>Pseudomonadati</taxon>
        <taxon>Bacteroidota</taxon>
        <taxon>Bacteroidia</taxon>
        <taxon>Marinilabiliales</taxon>
        <taxon>Marinilabiliaceae</taxon>
        <taxon>Saccharicrinis</taxon>
    </lineage>
</organism>
<dbReference type="PANTHER" id="PTHR34216">
    <property type="match status" value="1"/>
</dbReference>
<dbReference type="PANTHER" id="PTHR34216:SF7">
    <property type="entry name" value="POLY-BETA-1,6-N-ACETYL-D-GLUCOSAMINE N-DEACETYLASE"/>
    <property type="match status" value="1"/>
</dbReference>
<keyword evidence="1" id="KW-0732">Signal</keyword>
<dbReference type="Gene3D" id="3.20.20.370">
    <property type="entry name" value="Glycoside hydrolase/deacetylase"/>
    <property type="match status" value="1"/>
</dbReference>
<name>A0A521BRE2_SACCC</name>
<dbReference type="EMBL" id="FXTB01000002">
    <property type="protein sequence ID" value="SMO49738.1"/>
    <property type="molecule type" value="Genomic_DNA"/>
</dbReference>
<proteinExistence type="predicted"/>
<protein>
    <submittedName>
        <fullName evidence="3">Polysaccharide deacetylase</fullName>
    </submittedName>
</protein>
<dbReference type="RefSeq" id="WP_142532344.1">
    <property type="nucleotide sequence ID" value="NZ_FXTB01000002.1"/>
</dbReference>
<evidence type="ECO:0000313" key="3">
    <source>
        <dbReference type="EMBL" id="SMO49738.1"/>
    </source>
</evidence>
<dbReference type="InterPro" id="IPR011330">
    <property type="entry name" value="Glyco_hydro/deAcase_b/a-brl"/>
</dbReference>
<evidence type="ECO:0000256" key="1">
    <source>
        <dbReference type="ARBA" id="ARBA00022729"/>
    </source>
</evidence>
<keyword evidence="4" id="KW-1185">Reference proteome</keyword>
<dbReference type="InterPro" id="IPR051398">
    <property type="entry name" value="Polysacch_Deacetylase"/>
</dbReference>
<dbReference type="GO" id="GO:0016810">
    <property type="term" value="F:hydrolase activity, acting on carbon-nitrogen (but not peptide) bonds"/>
    <property type="evidence" value="ECO:0007669"/>
    <property type="project" value="InterPro"/>
</dbReference>
<dbReference type="SUPFAM" id="SSF88713">
    <property type="entry name" value="Glycoside hydrolase/deacetylase"/>
    <property type="match status" value="1"/>
</dbReference>
<dbReference type="Proteomes" id="UP000319040">
    <property type="component" value="Unassembled WGS sequence"/>
</dbReference>
<dbReference type="InterPro" id="IPR002509">
    <property type="entry name" value="NODB_dom"/>
</dbReference>
<dbReference type="AlphaFoldDB" id="A0A521BRE2"/>
<feature type="domain" description="NodB homology" evidence="2">
    <location>
        <begin position="93"/>
        <end position="344"/>
    </location>
</feature>